<name>A0A1G5RXX2_9FIRM</name>
<dbReference type="SUPFAM" id="SSF109604">
    <property type="entry name" value="HD-domain/PDEase-like"/>
    <property type="match status" value="1"/>
</dbReference>
<evidence type="ECO:0000256" key="2">
    <source>
        <dbReference type="ARBA" id="ARBA00022801"/>
    </source>
</evidence>
<dbReference type="EMBL" id="FMWL01000005">
    <property type="protein sequence ID" value="SCZ78708.1"/>
    <property type="molecule type" value="Genomic_DNA"/>
</dbReference>
<dbReference type="InterPro" id="IPR050273">
    <property type="entry name" value="GppA/Ppx_hydrolase"/>
</dbReference>
<evidence type="ECO:0000313" key="6">
    <source>
        <dbReference type="Proteomes" id="UP000199208"/>
    </source>
</evidence>
<dbReference type="OrthoDB" id="9807195at2"/>
<reference evidence="5 6" key="1">
    <citation type="submission" date="2016-10" db="EMBL/GenBank/DDBJ databases">
        <authorList>
            <person name="de Groot N.N."/>
        </authorList>
    </citation>
    <scope>NUCLEOTIDE SEQUENCE [LARGE SCALE GENOMIC DNA]</scope>
    <source>
        <strain evidence="5 6">DSM 2784</strain>
    </source>
</reference>
<keyword evidence="2" id="KW-0378">Hydrolase</keyword>
<dbReference type="Proteomes" id="UP000199208">
    <property type="component" value="Unassembled WGS sequence"/>
</dbReference>
<evidence type="ECO:0000256" key="1">
    <source>
        <dbReference type="ARBA" id="ARBA00007125"/>
    </source>
</evidence>
<dbReference type="Pfam" id="PF02541">
    <property type="entry name" value="Ppx-GppA"/>
    <property type="match status" value="1"/>
</dbReference>
<dbReference type="InterPro" id="IPR030673">
    <property type="entry name" value="PyroPPase_GppA_Ppx"/>
</dbReference>
<organism evidence="5 6">
    <name type="scientific">Acidaminobacter hydrogenoformans DSM 2784</name>
    <dbReference type="NCBI Taxonomy" id="1120920"/>
    <lineage>
        <taxon>Bacteria</taxon>
        <taxon>Bacillati</taxon>
        <taxon>Bacillota</taxon>
        <taxon>Clostridia</taxon>
        <taxon>Peptostreptococcales</taxon>
        <taxon>Acidaminobacteraceae</taxon>
        <taxon>Acidaminobacter</taxon>
    </lineage>
</organism>
<dbReference type="SUPFAM" id="SSF53067">
    <property type="entry name" value="Actin-like ATPase domain"/>
    <property type="match status" value="2"/>
</dbReference>
<dbReference type="Gene3D" id="1.10.3210.10">
    <property type="entry name" value="Hypothetical protein af1432"/>
    <property type="match status" value="1"/>
</dbReference>
<dbReference type="Gene3D" id="3.30.420.40">
    <property type="match status" value="1"/>
</dbReference>
<evidence type="ECO:0000259" key="3">
    <source>
        <dbReference type="Pfam" id="PF02541"/>
    </source>
</evidence>
<dbReference type="GO" id="GO:0016787">
    <property type="term" value="F:hydrolase activity"/>
    <property type="evidence" value="ECO:0007669"/>
    <property type="project" value="UniProtKB-KW"/>
</dbReference>
<dbReference type="GO" id="GO:0006357">
    <property type="term" value="P:regulation of transcription by RNA polymerase II"/>
    <property type="evidence" value="ECO:0007669"/>
    <property type="project" value="TreeGrafter"/>
</dbReference>
<dbReference type="InterPro" id="IPR003695">
    <property type="entry name" value="Ppx_GppA_N"/>
</dbReference>
<dbReference type="STRING" id="1120920.SAMN03080599_01394"/>
<dbReference type="Pfam" id="PF21447">
    <property type="entry name" value="Ppx-GppA_III"/>
    <property type="match status" value="1"/>
</dbReference>
<comment type="similarity">
    <text evidence="1">Belongs to the GppA/Ppx family.</text>
</comment>
<feature type="domain" description="Ppx/GppA phosphatase C-terminal" evidence="4">
    <location>
        <begin position="316"/>
        <end position="474"/>
    </location>
</feature>
<dbReference type="RefSeq" id="WP_092590176.1">
    <property type="nucleotide sequence ID" value="NZ_FMWL01000005.1"/>
</dbReference>
<dbReference type="PANTHER" id="PTHR30005:SF0">
    <property type="entry name" value="RETROGRADE REGULATION PROTEIN 2"/>
    <property type="match status" value="1"/>
</dbReference>
<dbReference type="InterPro" id="IPR043129">
    <property type="entry name" value="ATPase_NBD"/>
</dbReference>
<dbReference type="PIRSF" id="PIRSF001267">
    <property type="entry name" value="Pyrophosphatase_GppA_Ppx"/>
    <property type="match status" value="1"/>
</dbReference>
<dbReference type="Gene3D" id="3.30.420.150">
    <property type="entry name" value="Exopolyphosphatase. Domain 2"/>
    <property type="match status" value="1"/>
</dbReference>
<dbReference type="CDD" id="cd24052">
    <property type="entry name" value="ASKHA_NBD_HpPPX-GppA-like"/>
    <property type="match status" value="1"/>
</dbReference>
<dbReference type="InterPro" id="IPR048950">
    <property type="entry name" value="Ppx_GppA_C"/>
</dbReference>
<evidence type="ECO:0000259" key="4">
    <source>
        <dbReference type="Pfam" id="PF21447"/>
    </source>
</evidence>
<gene>
    <name evidence="5" type="ORF">SAMN03080599_01394</name>
</gene>
<dbReference type="PANTHER" id="PTHR30005">
    <property type="entry name" value="EXOPOLYPHOSPHATASE"/>
    <property type="match status" value="1"/>
</dbReference>
<sequence>MERYGIIDLGSNSVRMNIVNVYKNGSYSLVDQAKVMVRLSEGLADGGTLKPEPIARTLNAIKLFNQLIEAYGVTKVAAVATAAVRQASNASDFLDRALEEHQMAFEVISGEDEAYYDYLGIINTIDLKDFLMIDTGGGSTELAWVVDREIKASVSLPFGSVILTERFLSGDNREKGIEKADKFVRKAYKDVPWLKEAKGLPVVGLGGSLRSVAKVHRGKDPLSNVSLHNYRMPGKELEALLTDIVNTSPDKVSDLPGIGKDRSDIIAGGVLPLKVLAGYVDLEQFVVSGNGLREGVFFNRYFKEKDLPMVVPSVLDHSLENVRKRFNVDNPHTAHVRKLALRLFDALKELGPFDESDRILLDAAGHLHDIGMHIEYYNHHRHGFYLTLNARLCGLTNEEIIKVAVLVGHHRESKLKEDLERFKSALGKETIEHLRRLAVFLQIAERIDRSESQVVDDLSVTLSGEEALVRLLSEKDTELECVATMRIAEDFEKAYGVKLRVVRG</sequence>
<proteinExistence type="inferred from homology"/>
<keyword evidence="6" id="KW-1185">Reference proteome</keyword>
<feature type="domain" description="Ppx/GppA phosphatase N-terminal" evidence="3">
    <location>
        <begin position="22"/>
        <end position="299"/>
    </location>
</feature>
<accession>A0A1G5RXX2</accession>
<evidence type="ECO:0000313" key="5">
    <source>
        <dbReference type="EMBL" id="SCZ78708.1"/>
    </source>
</evidence>
<protein>
    <submittedName>
        <fullName evidence="5">Exopolyphosphatase / guanosine-5'-triphosphate,3'-diphosphate pyrophosphatase</fullName>
    </submittedName>
</protein>
<dbReference type="AlphaFoldDB" id="A0A1G5RXX2"/>